<keyword evidence="1" id="KW-0812">Transmembrane</keyword>
<reference evidence="2" key="1">
    <citation type="submission" date="2023-10" db="EMBL/GenBank/DDBJ databases">
        <title>Genome assembly of Pristionchus species.</title>
        <authorList>
            <person name="Yoshida K."/>
            <person name="Sommer R.J."/>
        </authorList>
    </citation>
    <scope>NUCLEOTIDE SEQUENCE</scope>
    <source>
        <strain evidence="2">RS0144</strain>
    </source>
</reference>
<accession>A0AAV5TZR0</accession>
<evidence type="ECO:0000313" key="2">
    <source>
        <dbReference type="EMBL" id="GMS99682.1"/>
    </source>
</evidence>
<name>A0AAV5TZR0_9BILA</name>
<comment type="caution">
    <text evidence="2">The sequence shown here is derived from an EMBL/GenBank/DDBJ whole genome shotgun (WGS) entry which is preliminary data.</text>
</comment>
<feature type="non-terminal residue" evidence="2">
    <location>
        <position position="110"/>
    </location>
</feature>
<feature type="transmembrane region" description="Helical" evidence="1">
    <location>
        <begin position="12"/>
        <end position="31"/>
    </location>
</feature>
<dbReference type="Proteomes" id="UP001432027">
    <property type="component" value="Unassembled WGS sequence"/>
</dbReference>
<evidence type="ECO:0000256" key="1">
    <source>
        <dbReference type="SAM" id="Phobius"/>
    </source>
</evidence>
<dbReference type="EMBL" id="BTSX01000005">
    <property type="protein sequence ID" value="GMS99682.1"/>
    <property type="molecule type" value="Genomic_DNA"/>
</dbReference>
<protein>
    <recommendedName>
        <fullName evidence="4">Prohibitin</fullName>
    </recommendedName>
</protein>
<evidence type="ECO:0000313" key="3">
    <source>
        <dbReference type="Proteomes" id="UP001432027"/>
    </source>
</evidence>
<keyword evidence="1" id="KW-0472">Membrane</keyword>
<feature type="non-terminal residue" evidence="2">
    <location>
        <position position="1"/>
    </location>
</feature>
<proteinExistence type="predicted"/>
<keyword evidence="1" id="KW-1133">Transmembrane helix</keyword>
<organism evidence="2 3">
    <name type="scientific">Pristionchus entomophagus</name>
    <dbReference type="NCBI Taxonomy" id="358040"/>
    <lineage>
        <taxon>Eukaryota</taxon>
        <taxon>Metazoa</taxon>
        <taxon>Ecdysozoa</taxon>
        <taxon>Nematoda</taxon>
        <taxon>Chromadorea</taxon>
        <taxon>Rhabditida</taxon>
        <taxon>Rhabditina</taxon>
        <taxon>Diplogasteromorpha</taxon>
        <taxon>Diplogasteroidea</taxon>
        <taxon>Neodiplogasteridae</taxon>
        <taxon>Pristionchus</taxon>
    </lineage>
</organism>
<gene>
    <name evidence="2" type="ORF">PENTCL1PPCAC_21857</name>
</gene>
<evidence type="ECO:0008006" key="4">
    <source>
        <dbReference type="Google" id="ProtNLM"/>
    </source>
</evidence>
<sequence length="110" mass="12536">SSHRTMLPGWQFFKWPGLGIGAAIGVVYFGLTRWMKNERDERSGSVNESKVPIKIPSIDIQITSPIRINARNESRILINIPSTAIERKAPLYFKLPIMRELGFLHTSELE</sequence>
<dbReference type="AlphaFoldDB" id="A0AAV5TZR0"/>
<keyword evidence="3" id="KW-1185">Reference proteome</keyword>